<name>A0A7S4PIT2_9EUKA</name>
<evidence type="ECO:0000256" key="2">
    <source>
        <dbReference type="ARBA" id="ARBA00022857"/>
    </source>
</evidence>
<proteinExistence type="inferred from homology"/>
<dbReference type="GO" id="GO:0016491">
    <property type="term" value="F:oxidoreductase activity"/>
    <property type="evidence" value="ECO:0007669"/>
    <property type="project" value="UniProtKB-KW"/>
</dbReference>
<gene>
    <name evidence="5" type="ORF">NAES01612_LOCUS24184</name>
</gene>
<dbReference type="InterPro" id="IPR020904">
    <property type="entry name" value="Sc_DH/Rdtase_CS"/>
</dbReference>
<dbReference type="Gene3D" id="3.40.50.720">
    <property type="entry name" value="NAD(P)-binding Rossmann-like Domain"/>
    <property type="match status" value="1"/>
</dbReference>
<dbReference type="InterPro" id="IPR036291">
    <property type="entry name" value="NAD(P)-bd_dom_sf"/>
</dbReference>
<evidence type="ECO:0000313" key="5">
    <source>
        <dbReference type="EMBL" id="CAE2335989.1"/>
    </source>
</evidence>
<evidence type="ECO:0000256" key="4">
    <source>
        <dbReference type="RuleBase" id="RU000363"/>
    </source>
</evidence>
<protein>
    <submittedName>
        <fullName evidence="5">Uncharacterized protein</fullName>
    </submittedName>
</protein>
<dbReference type="PANTHER" id="PTHR43963:SF6">
    <property type="entry name" value="CHAIN DEHYDROGENASE FAMILY PROTEIN, PUTATIVE (AFU_ORTHOLOGUE AFUA_3G15350)-RELATED"/>
    <property type="match status" value="1"/>
</dbReference>
<keyword evidence="3" id="KW-0560">Oxidoreductase</keyword>
<evidence type="ECO:0000256" key="3">
    <source>
        <dbReference type="ARBA" id="ARBA00023002"/>
    </source>
</evidence>
<organism evidence="5">
    <name type="scientific">Paramoeba aestuarina</name>
    <dbReference type="NCBI Taxonomy" id="180227"/>
    <lineage>
        <taxon>Eukaryota</taxon>
        <taxon>Amoebozoa</taxon>
        <taxon>Discosea</taxon>
        <taxon>Flabellinia</taxon>
        <taxon>Dactylopodida</taxon>
        <taxon>Paramoebidae</taxon>
        <taxon>Paramoeba</taxon>
    </lineage>
</organism>
<keyword evidence="2" id="KW-0521">NADP</keyword>
<comment type="similarity">
    <text evidence="1 4">Belongs to the short-chain dehydrogenases/reductases (SDR) family.</text>
</comment>
<accession>A0A7S4PIT2</accession>
<dbReference type="InterPro" id="IPR002347">
    <property type="entry name" value="SDR_fam"/>
</dbReference>
<dbReference type="PRINTS" id="PR00081">
    <property type="entry name" value="GDHRDH"/>
</dbReference>
<dbReference type="SUPFAM" id="SSF51735">
    <property type="entry name" value="NAD(P)-binding Rossmann-fold domains"/>
    <property type="match status" value="1"/>
</dbReference>
<dbReference type="PANTHER" id="PTHR43963">
    <property type="entry name" value="CARBONYL REDUCTASE 1-RELATED"/>
    <property type="match status" value="1"/>
</dbReference>
<dbReference type="Pfam" id="PF00106">
    <property type="entry name" value="adh_short"/>
    <property type="match status" value="2"/>
</dbReference>
<evidence type="ECO:0000256" key="1">
    <source>
        <dbReference type="ARBA" id="ARBA00006484"/>
    </source>
</evidence>
<sequence>MATRLQVALVTGSNKGIGYEIVKGLLSNLGKGWIVYLTSRNPELGNKALEELKSVGEPELRMHQLDITNKESVASLKQHFETEKLGLDILVNNAGFAYKSKAPEPFSVQARNTIDINYYGTLNLTNALFPFLTKNARVVNVGSMLGAIKQIKSKELADKIMSPDLTEEGLTAIVEDFVSSAQNDTHQSKGFPNSAYSVSKIAVHGLTRIWAKSPALPEGATVNVFCPGWCKTDMAGHELPPRTATQGADTGVYLSTLSGDAAVTGKFFSERKEREW</sequence>
<reference evidence="5" key="1">
    <citation type="submission" date="2021-01" db="EMBL/GenBank/DDBJ databases">
        <authorList>
            <person name="Corre E."/>
            <person name="Pelletier E."/>
            <person name="Niang G."/>
            <person name="Scheremetjew M."/>
            <person name="Finn R."/>
            <person name="Kale V."/>
            <person name="Holt S."/>
            <person name="Cochrane G."/>
            <person name="Meng A."/>
            <person name="Brown T."/>
            <person name="Cohen L."/>
        </authorList>
    </citation>
    <scope>NUCLEOTIDE SEQUENCE</scope>
    <source>
        <strain evidence="5">SoJaBio B1-5/56/2</strain>
    </source>
</reference>
<dbReference type="EMBL" id="HBKR01036992">
    <property type="protein sequence ID" value="CAE2335989.1"/>
    <property type="molecule type" value="Transcribed_RNA"/>
</dbReference>
<dbReference type="AlphaFoldDB" id="A0A7S4PIT2"/>
<dbReference type="PROSITE" id="PS00061">
    <property type="entry name" value="ADH_SHORT"/>
    <property type="match status" value="1"/>
</dbReference>
<dbReference type="PRINTS" id="PR00080">
    <property type="entry name" value="SDRFAMILY"/>
</dbReference>